<feature type="transmembrane region" description="Helical" evidence="7">
    <location>
        <begin position="88"/>
        <end position="107"/>
    </location>
</feature>
<feature type="transmembrane region" description="Helical" evidence="7">
    <location>
        <begin position="56"/>
        <end position="76"/>
    </location>
</feature>
<evidence type="ECO:0000313" key="10">
    <source>
        <dbReference type="Proteomes" id="UP000242367"/>
    </source>
</evidence>
<organism evidence="9 10">
    <name type="scientific">Actinomadura rubteroloni</name>
    <dbReference type="NCBI Taxonomy" id="1926885"/>
    <lineage>
        <taxon>Bacteria</taxon>
        <taxon>Bacillati</taxon>
        <taxon>Actinomycetota</taxon>
        <taxon>Actinomycetes</taxon>
        <taxon>Streptosporangiales</taxon>
        <taxon>Thermomonosporaceae</taxon>
        <taxon>Actinomadura</taxon>
    </lineage>
</organism>
<dbReference type="Proteomes" id="UP000242367">
    <property type="component" value="Unassembled WGS sequence"/>
</dbReference>
<dbReference type="EMBL" id="MTBP01000001">
    <property type="protein sequence ID" value="POM26390.1"/>
    <property type="molecule type" value="Genomic_DNA"/>
</dbReference>
<feature type="transmembrane region" description="Helical" evidence="7">
    <location>
        <begin position="213"/>
        <end position="231"/>
    </location>
</feature>
<dbReference type="SUPFAM" id="SSF103473">
    <property type="entry name" value="MFS general substrate transporter"/>
    <property type="match status" value="2"/>
</dbReference>
<keyword evidence="6 7" id="KW-0472">Membrane</keyword>
<keyword evidence="3" id="KW-1003">Cell membrane</keyword>
<dbReference type="CDD" id="cd17321">
    <property type="entry name" value="MFS_MMR_MDR_like"/>
    <property type="match status" value="1"/>
</dbReference>
<keyword evidence="5 7" id="KW-1133">Transmembrane helix</keyword>
<proteinExistence type="predicted"/>
<dbReference type="InterPro" id="IPR011701">
    <property type="entry name" value="MFS"/>
</dbReference>
<evidence type="ECO:0000313" key="9">
    <source>
        <dbReference type="EMBL" id="POM26390.1"/>
    </source>
</evidence>
<evidence type="ECO:0000256" key="5">
    <source>
        <dbReference type="ARBA" id="ARBA00022989"/>
    </source>
</evidence>
<evidence type="ECO:0000256" key="6">
    <source>
        <dbReference type="ARBA" id="ARBA00023136"/>
    </source>
</evidence>
<evidence type="ECO:0000256" key="7">
    <source>
        <dbReference type="SAM" id="Phobius"/>
    </source>
</evidence>
<dbReference type="InterPro" id="IPR004638">
    <property type="entry name" value="EmrB-like"/>
</dbReference>
<evidence type="ECO:0000259" key="8">
    <source>
        <dbReference type="PROSITE" id="PS50850"/>
    </source>
</evidence>
<keyword evidence="10" id="KW-1185">Reference proteome</keyword>
<dbReference type="Gene3D" id="1.20.1720.10">
    <property type="entry name" value="Multidrug resistance protein D"/>
    <property type="match status" value="1"/>
</dbReference>
<dbReference type="GO" id="GO:0022857">
    <property type="term" value="F:transmembrane transporter activity"/>
    <property type="evidence" value="ECO:0007669"/>
    <property type="project" value="InterPro"/>
</dbReference>
<comment type="caution">
    <text evidence="9">The sequence shown here is derived from an EMBL/GenBank/DDBJ whole genome shotgun (WGS) entry which is preliminary data.</text>
</comment>
<evidence type="ECO:0000256" key="2">
    <source>
        <dbReference type="ARBA" id="ARBA00022448"/>
    </source>
</evidence>
<feature type="domain" description="Major facilitator superfamily (MFS) profile" evidence="8">
    <location>
        <begin position="22"/>
        <end position="477"/>
    </location>
</feature>
<feature type="transmembrane region" description="Helical" evidence="7">
    <location>
        <begin position="453"/>
        <end position="475"/>
    </location>
</feature>
<accession>A0A2P4UMW7</accession>
<dbReference type="Gene3D" id="1.20.1250.20">
    <property type="entry name" value="MFS general substrate transporter like domains"/>
    <property type="match status" value="1"/>
</dbReference>
<dbReference type="PANTHER" id="PTHR42718">
    <property type="entry name" value="MAJOR FACILITATOR SUPERFAMILY MULTIDRUG TRANSPORTER MFSC"/>
    <property type="match status" value="1"/>
</dbReference>
<dbReference type="AlphaFoldDB" id="A0A2P4UMW7"/>
<reference evidence="9 10" key="1">
    <citation type="journal article" date="2017" name="Chemistry">
        <title>Isolation, Biosynthesis and Chemical Modifications of Rubterolones A-F: Rare Tropolone Alkaloids from Actinomadura sp. 5-2.</title>
        <authorList>
            <person name="Guo H."/>
            <person name="Benndorf R."/>
            <person name="Leichnitz D."/>
            <person name="Klassen J.L."/>
            <person name="Vollmers J."/>
            <person name="Gorls H."/>
            <person name="Steinacker M."/>
            <person name="Weigel C."/>
            <person name="Dahse H.M."/>
            <person name="Kaster A.K."/>
            <person name="de Beer Z.W."/>
            <person name="Poulsen M."/>
            <person name="Beemelmanns C."/>
        </authorList>
    </citation>
    <scope>NUCLEOTIDE SEQUENCE [LARGE SCALE GENOMIC DNA]</scope>
    <source>
        <strain evidence="9 10">5-2</strain>
    </source>
</reference>
<dbReference type="PRINTS" id="PR01036">
    <property type="entry name" value="TCRTETB"/>
</dbReference>
<gene>
    <name evidence="9" type="primary">stp_4</name>
    <name evidence="9" type="ORF">BTM25_07890</name>
</gene>
<feature type="transmembrane region" description="Helical" evidence="7">
    <location>
        <begin position="423"/>
        <end position="441"/>
    </location>
</feature>
<dbReference type="PROSITE" id="PS50850">
    <property type="entry name" value="MFS"/>
    <property type="match status" value="1"/>
</dbReference>
<evidence type="ECO:0000256" key="1">
    <source>
        <dbReference type="ARBA" id="ARBA00004651"/>
    </source>
</evidence>
<dbReference type="NCBIfam" id="TIGR00711">
    <property type="entry name" value="efflux_EmrB"/>
    <property type="match status" value="1"/>
</dbReference>
<feature type="transmembrane region" description="Helical" evidence="7">
    <location>
        <begin position="381"/>
        <end position="402"/>
    </location>
</feature>
<name>A0A2P4UMW7_9ACTN</name>
<keyword evidence="4 7" id="KW-0812">Transmembrane</keyword>
<feature type="transmembrane region" description="Helical" evidence="7">
    <location>
        <begin position="282"/>
        <end position="306"/>
    </location>
</feature>
<feature type="transmembrane region" description="Helical" evidence="7">
    <location>
        <begin position="349"/>
        <end position="369"/>
    </location>
</feature>
<dbReference type="InterPro" id="IPR036259">
    <property type="entry name" value="MFS_trans_sf"/>
</dbReference>
<comment type="subcellular location">
    <subcellularLocation>
        <location evidence="1">Cell membrane</location>
        <topology evidence="1">Multi-pass membrane protein</topology>
    </subcellularLocation>
</comment>
<keyword evidence="2" id="KW-0813">Transport</keyword>
<feature type="transmembrane region" description="Helical" evidence="7">
    <location>
        <begin position="20"/>
        <end position="44"/>
    </location>
</feature>
<feature type="transmembrane region" description="Helical" evidence="7">
    <location>
        <begin position="318"/>
        <end position="337"/>
    </location>
</feature>
<dbReference type="InterPro" id="IPR020846">
    <property type="entry name" value="MFS_dom"/>
</dbReference>
<feature type="transmembrane region" description="Helical" evidence="7">
    <location>
        <begin position="146"/>
        <end position="169"/>
    </location>
</feature>
<dbReference type="Pfam" id="PF07690">
    <property type="entry name" value="MFS_1"/>
    <property type="match status" value="1"/>
</dbReference>
<dbReference type="PANTHER" id="PTHR42718:SF39">
    <property type="entry name" value="ACTINORHODIN TRANSPORTER-RELATED"/>
    <property type="match status" value="1"/>
</dbReference>
<dbReference type="GO" id="GO:0005886">
    <property type="term" value="C:plasma membrane"/>
    <property type="evidence" value="ECO:0007669"/>
    <property type="project" value="UniProtKB-SubCell"/>
</dbReference>
<feature type="transmembrane region" description="Helical" evidence="7">
    <location>
        <begin position="243"/>
        <end position="262"/>
    </location>
</feature>
<protein>
    <submittedName>
        <fullName evidence="9">Multidrug resistance protein stp</fullName>
    </submittedName>
</protein>
<sequence length="480" mass="49413">MSVSDRPPAAPEVQADPKRFTALAVILIAAFMDLLDATIVNVAVPSIQRNLDAGYSALQWTIAAYGLALAVLLITGGRLGDIYGRKRVFLVGMAAFTVSSLACGLAGSPETLIVARLAAGAAAGLMIPQVLAIIHVGFPPQEIGKVIGLYGSITGLAAVLGPVLGGFLVQIDLFGLGWRSVFLVNVPVGVFALVAAARLVRESRSPVPLKADPVGMLLASTGVGLLTYALIEGRARHWPAWSIGAIAAAVVILGVLVAHQVARRRRGGDPLVALGLFRAPGFAAGLLVMLIFTLVISGFAVVWTLFMQSGMGWSPIHAGLTALPYSFAVAVGATVAFKSFVPRLGRRTMMIGALVMASGLALFAGGMAWEGTSFNSLEQAPALLVVGFGMGLIVAPLTNAILSGVPPRDAGSATGLINTAGQLGGAIGVALVGLVFAPALGAPYDYPGHGQTALWWAVAGTAVVFALLFGLPANWMRRQD</sequence>
<feature type="transmembrane region" description="Helical" evidence="7">
    <location>
        <begin position="113"/>
        <end position="134"/>
    </location>
</feature>
<evidence type="ECO:0000256" key="4">
    <source>
        <dbReference type="ARBA" id="ARBA00022692"/>
    </source>
</evidence>
<feature type="transmembrane region" description="Helical" evidence="7">
    <location>
        <begin position="181"/>
        <end position="201"/>
    </location>
</feature>
<evidence type="ECO:0000256" key="3">
    <source>
        <dbReference type="ARBA" id="ARBA00022475"/>
    </source>
</evidence>